<comment type="subcellular location">
    <subcellularLocation>
        <location evidence="1 5">Cytoplasm</location>
    </subcellularLocation>
</comment>
<evidence type="ECO:0000313" key="8">
    <source>
        <dbReference type="EMBL" id="KPD03624.1"/>
    </source>
</evidence>
<accession>A0A0N0ZB36</accession>
<dbReference type="Proteomes" id="UP000053226">
    <property type="component" value="Unassembled WGS sequence"/>
</dbReference>
<sequence>MKENELYQYALFLLSRRDYATGELRTRIRQRVYEKNDGKVDDLIIDNVIQRLMELNYLDDQRVIEVYLRSYARKPYGPNRIKQTLRQKGFAAELIDHVFLHCDIDWFALAEESRIKKFGTDIPKDFKEKAKQIRYLQYKGFSGDMIFEQFNANSAD</sequence>
<evidence type="ECO:0000256" key="1">
    <source>
        <dbReference type="ARBA" id="ARBA00004496"/>
    </source>
</evidence>
<comment type="function">
    <text evidence="5">Modulates RecA activity.</text>
</comment>
<evidence type="ECO:0000256" key="4">
    <source>
        <dbReference type="ARBA" id="ARBA00022490"/>
    </source>
</evidence>
<dbReference type="HAMAP" id="MF_01114">
    <property type="entry name" value="RecX"/>
    <property type="match status" value="1"/>
</dbReference>
<dbReference type="InterPro" id="IPR053924">
    <property type="entry name" value="RecX_HTH_2nd"/>
</dbReference>
<organism evidence="8 9">
    <name type="scientific">Moellerella wisconsensis ATCC 35017</name>
    <dbReference type="NCBI Taxonomy" id="1354267"/>
    <lineage>
        <taxon>Bacteria</taxon>
        <taxon>Pseudomonadati</taxon>
        <taxon>Pseudomonadota</taxon>
        <taxon>Gammaproteobacteria</taxon>
        <taxon>Enterobacterales</taxon>
        <taxon>Morganellaceae</taxon>
        <taxon>Moellerella</taxon>
    </lineage>
</organism>
<keyword evidence="4 5" id="KW-0963">Cytoplasm</keyword>
<dbReference type="GO" id="GO:0005737">
    <property type="term" value="C:cytoplasm"/>
    <property type="evidence" value="ECO:0007669"/>
    <property type="project" value="UniProtKB-SubCell"/>
</dbReference>
<name>A0A0N0ZB36_9GAMM</name>
<evidence type="ECO:0000256" key="3">
    <source>
        <dbReference type="ARBA" id="ARBA00018111"/>
    </source>
</evidence>
<comment type="caution">
    <text evidence="8">The sequence shown here is derived from an EMBL/GenBank/DDBJ whole genome shotgun (WGS) entry which is preliminary data.</text>
</comment>
<dbReference type="InterPro" id="IPR053925">
    <property type="entry name" value="RecX_HTH_3rd"/>
</dbReference>
<dbReference type="InterPro" id="IPR036388">
    <property type="entry name" value="WH-like_DNA-bd_sf"/>
</dbReference>
<evidence type="ECO:0000313" key="9">
    <source>
        <dbReference type="Proteomes" id="UP000053226"/>
    </source>
</evidence>
<dbReference type="PANTHER" id="PTHR33602:SF1">
    <property type="entry name" value="REGULATORY PROTEIN RECX FAMILY PROTEIN"/>
    <property type="match status" value="1"/>
</dbReference>
<protein>
    <recommendedName>
        <fullName evidence="3 5">Regulatory protein RecX</fullName>
    </recommendedName>
</protein>
<feature type="domain" description="RecX third three-helical" evidence="7">
    <location>
        <begin position="104"/>
        <end position="148"/>
    </location>
</feature>
<evidence type="ECO:0000259" key="7">
    <source>
        <dbReference type="Pfam" id="PF21981"/>
    </source>
</evidence>
<dbReference type="Pfam" id="PF02631">
    <property type="entry name" value="RecX_HTH2"/>
    <property type="match status" value="1"/>
</dbReference>
<reference evidence="8 9" key="1">
    <citation type="submission" date="2015-07" db="EMBL/GenBank/DDBJ databases">
        <title>ATOL: Assembling a taxonomically balanced genome-scale reconstruction of the evolutionary history of the Enterobacteriaceae.</title>
        <authorList>
            <person name="Plunkett G.III."/>
            <person name="Neeno-Eckwall E.C."/>
            <person name="Glasner J.D."/>
            <person name="Perna N.T."/>
        </authorList>
    </citation>
    <scope>NUCLEOTIDE SEQUENCE [LARGE SCALE GENOMIC DNA]</scope>
    <source>
        <strain evidence="8 9">ATCC 35017</strain>
    </source>
</reference>
<proteinExistence type="inferred from homology"/>
<dbReference type="Gene3D" id="1.10.10.10">
    <property type="entry name" value="Winged helix-like DNA-binding domain superfamily/Winged helix DNA-binding domain"/>
    <property type="match status" value="3"/>
</dbReference>
<dbReference type="OrthoDB" id="7066780at2"/>
<dbReference type="EMBL" id="LGAA01000009">
    <property type="protein sequence ID" value="KPD03624.1"/>
    <property type="molecule type" value="Genomic_DNA"/>
</dbReference>
<dbReference type="InterPro" id="IPR003783">
    <property type="entry name" value="Regulatory_RecX"/>
</dbReference>
<dbReference type="GeneID" id="79718389"/>
<dbReference type="GO" id="GO:0006282">
    <property type="term" value="P:regulation of DNA repair"/>
    <property type="evidence" value="ECO:0007669"/>
    <property type="project" value="UniProtKB-UniRule"/>
</dbReference>
<evidence type="ECO:0000259" key="6">
    <source>
        <dbReference type="Pfam" id="PF02631"/>
    </source>
</evidence>
<keyword evidence="9" id="KW-1185">Reference proteome</keyword>
<evidence type="ECO:0000256" key="2">
    <source>
        <dbReference type="ARBA" id="ARBA00009695"/>
    </source>
</evidence>
<dbReference type="AlphaFoldDB" id="A0A0N0ZB36"/>
<evidence type="ECO:0000256" key="5">
    <source>
        <dbReference type="HAMAP-Rule" id="MF_01114"/>
    </source>
</evidence>
<comment type="similarity">
    <text evidence="2 5">Belongs to the RecX family.</text>
</comment>
<feature type="domain" description="RecX second three-helical" evidence="6">
    <location>
        <begin position="59"/>
        <end position="97"/>
    </location>
</feature>
<dbReference type="Pfam" id="PF21981">
    <property type="entry name" value="RecX_HTH3"/>
    <property type="match status" value="1"/>
</dbReference>
<dbReference type="PANTHER" id="PTHR33602">
    <property type="entry name" value="REGULATORY PROTEIN RECX FAMILY PROTEIN"/>
    <property type="match status" value="1"/>
</dbReference>
<dbReference type="RefSeq" id="WP_047256550.1">
    <property type="nucleotide sequence ID" value="NZ_CAWMUS010000009.1"/>
</dbReference>
<gene>
    <name evidence="5" type="primary">recX</name>
    <name evidence="8" type="ORF">M992_0914</name>
</gene>